<gene>
    <name evidence="2" type="ORF">QPX23_04310</name>
</gene>
<evidence type="ECO:0000313" key="3">
    <source>
        <dbReference type="Proteomes" id="UP001239759"/>
    </source>
</evidence>
<organism evidence="2 3">
    <name type="scientific">Corynebacterium pseudodiphtheriticum</name>
    <dbReference type="NCBI Taxonomy" id="37637"/>
    <lineage>
        <taxon>Bacteria</taxon>
        <taxon>Bacillati</taxon>
        <taxon>Actinomycetota</taxon>
        <taxon>Actinomycetes</taxon>
        <taxon>Mycobacteriales</taxon>
        <taxon>Corynebacteriaceae</taxon>
        <taxon>Corynebacterium</taxon>
    </lineage>
</organism>
<keyword evidence="3" id="KW-1185">Reference proteome</keyword>
<evidence type="ECO:0000313" key="2">
    <source>
        <dbReference type="EMBL" id="MDK4289954.1"/>
    </source>
</evidence>
<dbReference type="InterPro" id="IPR052345">
    <property type="entry name" value="Rad_response_metalloprotease"/>
</dbReference>
<dbReference type="Proteomes" id="UP001239759">
    <property type="component" value="Unassembled WGS sequence"/>
</dbReference>
<dbReference type="InterPro" id="IPR010359">
    <property type="entry name" value="IrrE_HExxH"/>
</dbReference>
<dbReference type="RefSeq" id="WP_272722572.1">
    <property type="nucleotide sequence ID" value="NZ_JAQPSK010000001.1"/>
</dbReference>
<feature type="domain" description="IrrE N-terminal-like" evidence="1">
    <location>
        <begin position="164"/>
        <end position="286"/>
    </location>
</feature>
<sequence length="377" mass="41257">MALRVAIAQPVLRWALARIRMSQDELEAKQDFRALPQWLSGEKQPTLKQAEKLAGLAGVPFGYLLLDQPVDDTPALPDFRTTGSRQLRQISPELEQTIINCEGRLRWYTDYQFFLGEAPPELVHRFSLADTPAAAVEYFLENTKWNAGPQHGRDVRTALSHAMEDLGLLVMRTAIVDNNTSRKLDVAEFRGFTVLDRGFALVFVNGADAKAGQYFSLAHELGHVLLGKPGVSGERNDHQKIERWCNQFAAELLLPRAALAEIWAQSTSLEDACDRASKRFGVSAEVTTWSLVDAHLVSRSEASAFLASRPGRPGDTAPSGGGDYYRAINSRLGARFVESVTGALLDGDIDGVEASRQLGIAKTATLDALVGRVQGVA</sequence>
<dbReference type="PANTHER" id="PTHR43236:SF2">
    <property type="entry name" value="BLL0069 PROTEIN"/>
    <property type="match status" value="1"/>
</dbReference>
<protein>
    <submittedName>
        <fullName evidence="2">ImmA/IrrE family metallo-endopeptidase</fullName>
    </submittedName>
</protein>
<dbReference type="Gene3D" id="1.10.10.2910">
    <property type="match status" value="1"/>
</dbReference>
<name>A0ABT7FVI3_9CORY</name>
<accession>A0ABT7FVI3</accession>
<proteinExistence type="predicted"/>
<dbReference type="Pfam" id="PF06114">
    <property type="entry name" value="Peptidase_M78"/>
    <property type="match status" value="1"/>
</dbReference>
<dbReference type="EMBL" id="JASNUQ010000005">
    <property type="protein sequence ID" value="MDK4289954.1"/>
    <property type="molecule type" value="Genomic_DNA"/>
</dbReference>
<evidence type="ECO:0000259" key="1">
    <source>
        <dbReference type="Pfam" id="PF06114"/>
    </source>
</evidence>
<dbReference type="PANTHER" id="PTHR43236">
    <property type="entry name" value="ANTITOXIN HIGA1"/>
    <property type="match status" value="1"/>
</dbReference>
<reference evidence="2 3" key="1">
    <citation type="submission" date="2023-05" db="EMBL/GenBank/DDBJ databases">
        <title>Metabolic capabilities are highly conserved among human nasal-associated Corynebacterium species in pangenomic analyses.</title>
        <authorList>
            <person name="Tran T.H."/>
            <person name="Roberts A.Q."/>
            <person name="Escapa I.F."/>
            <person name="Gao W."/>
            <person name="Conlan S."/>
            <person name="Kong H."/>
            <person name="Segre J.A."/>
            <person name="Kelly M.S."/>
            <person name="Lemon K.P."/>
        </authorList>
    </citation>
    <scope>NUCLEOTIDE SEQUENCE [LARGE SCALE GENOMIC DNA]</scope>
    <source>
        <strain evidence="2 3">KPL3772</strain>
    </source>
</reference>
<comment type="caution">
    <text evidence="2">The sequence shown here is derived from an EMBL/GenBank/DDBJ whole genome shotgun (WGS) entry which is preliminary data.</text>
</comment>